<dbReference type="RefSeq" id="WP_377010677.1">
    <property type="nucleotide sequence ID" value="NZ_JBHSLV010000034.1"/>
</dbReference>
<dbReference type="CDD" id="cd05233">
    <property type="entry name" value="SDR_c"/>
    <property type="match status" value="1"/>
</dbReference>
<comment type="similarity">
    <text evidence="1">Belongs to the short-chain dehydrogenases/reductases (SDR) family.</text>
</comment>
<dbReference type="SUPFAM" id="SSF51735">
    <property type="entry name" value="NAD(P)-binding Rossmann-fold domains"/>
    <property type="match status" value="1"/>
</dbReference>
<keyword evidence="3" id="KW-0520">NAD</keyword>
<dbReference type="SMART" id="SM00822">
    <property type="entry name" value="PKS_KR"/>
    <property type="match status" value="1"/>
</dbReference>
<dbReference type="PRINTS" id="PR00080">
    <property type="entry name" value="SDRFAMILY"/>
</dbReference>
<reference evidence="6" key="1">
    <citation type="journal article" date="2019" name="Int. J. Syst. Evol. Microbiol.">
        <title>The Global Catalogue of Microorganisms (GCM) 10K type strain sequencing project: providing services to taxonomists for standard genome sequencing and annotation.</title>
        <authorList>
            <consortium name="The Broad Institute Genomics Platform"/>
            <consortium name="The Broad Institute Genome Sequencing Center for Infectious Disease"/>
            <person name="Wu L."/>
            <person name="Ma J."/>
        </authorList>
    </citation>
    <scope>NUCLEOTIDE SEQUENCE [LARGE SCALE GENOMIC DNA]</scope>
    <source>
        <strain evidence="6">CGMCC 1.16326</strain>
    </source>
</reference>
<dbReference type="PANTHER" id="PTHR24321">
    <property type="entry name" value="DEHYDROGENASES, SHORT CHAIN"/>
    <property type="match status" value="1"/>
</dbReference>
<dbReference type="EMBL" id="JBHSLV010000034">
    <property type="protein sequence ID" value="MFC5395007.1"/>
    <property type="molecule type" value="Genomic_DNA"/>
</dbReference>
<name>A0ABW0HEH2_9HYPH</name>
<dbReference type="Pfam" id="PF13561">
    <property type="entry name" value="adh_short_C2"/>
    <property type="match status" value="1"/>
</dbReference>
<keyword evidence="6" id="KW-1185">Reference proteome</keyword>
<evidence type="ECO:0000313" key="6">
    <source>
        <dbReference type="Proteomes" id="UP001596104"/>
    </source>
</evidence>
<comment type="caution">
    <text evidence="5">The sequence shown here is derived from an EMBL/GenBank/DDBJ whole genome shotgun (WGS) entry which is preliminary data.</text>
</comment>
<evidence type="ECO:0000259" key="4">
    <source>
        <dbReference type="SMART" id="SM00822"/>
    </source>
</evidence>
<accession>A0ABW0HEH2</accession>
<dbReference type="PROSITE" id="PS00061">
    <property type="entry name" value="ADH_SHORT"/>
    <property type="match status" value="1"/>
</dbReference>
<dbReference type="Proteomes" id="UP001596104">
    <property type="component" value="Unassembled WGS sequence"/>
</dbReference>
<proteinExistence type="inferred from homology"/>
<evidence type="ECO:0000256" key="1">
    <source>
        <dbReference type="ARBA" id="ARBA00006484"/>
    </source>
</evidence>
<protein>
    <submittedName>
        <fullName evidence="5">SDR family NAD(P)-dependent oxidoreductase</fullName>
        <ecNumber evidence="5">1.1.1.-</ecNumber>
    </submittedName>
</protein>
<dbReference type="GO" id="GO:0016491">
    <property type="term" value="F:oxidoreductase activity"/>
    <property type="evidence" value="ECO:0007669"/>
    <property type="project" value="UniProtKB-KW"/>
</dbReference>
<dbReference type="Gene3D" id="3.40.50.720">
    <property type="entry name" value="NAD(P)-binding Rossmann-like Domain"/>
    <property type="match status" value="1"/>
</dbReference>
<gene>
    <name evidence="5" type="ORF">ACFPPC_20425</name>
</gene>
<evidence type="ECO:0000256" key="2">
    <source>
        <dbReference type="ARBA" id="ARBA00023002"/>
    </source>
</evidence>
<dbReference type="PRINTS" id="PR00081">
    <property type="entry name" value="GDHRDH"/>
</dbReference>
<sequence>MTREAVLAGAIYPDLAGKVVLVTGGGSGIGEAIVRAFVRQGAKVGFIDLKEAESRAIAAELVAAGASVHFERADLTDITALRQAIAAIRAALGPVDILINNAAHDQRHDALEVTPEYWDERMAVNLKHQFFAAQAVLPDMIAKKGGAIVNFGSTSWMIGQGGMPAYTAAKSAVLGLTRSLARDFGEHNIRVNAIAPGWIMTQRQIDLWLTPESEAELMRRQCLKRRLVPEDIARATLFFASEEAGACTNQHYVVDGGWV</sequence>
<dbReference type="EC" id="1.1.1.-" evidence="5"/>
<keyword evidence="2 5" id="KW-0560">Oxidoreductase</keyword>
<feature type="domain" description="Ketoreductase" evidence="4">
    <location>
        <begin position="18"/>
        <end position="198"/>
    </location>
</feature>
<dbReference type="PANTHER" id="PTHR24321:SF8">
    <property type="entry name" value="ESTRADIOL 17-BETA-DEHYDROGENASE 8-RELATED"/>
    <property type="match status" value="1"/>
</dbReference>
<dbReference type="InterPro" id="IPR002347">
    <property type="entry name" value="SDR_fam"/>
</dbReference>
<dbReference type="InterPro" id="IPR020904">
    <property type="entry name" value="Sc_DH/Rdtase_CS"/>
</dbReference>
<evidence type="ECO:0000313" key="5">
    <source>
        <dbReference type="EMBL" id="MFC5395007.1"/>
    </source>
</evidence>
<evidence type="ECO:0000256" key="3">
    <source>
        <dbReference type="ARBA" id="ARBA00023027"/>
    </source>
</evidence>
<organism evidence="5 6">
    <name type="scientific">Bosea vestrisii</name>
    <dbReference type="NCBI Taxonomy" id="151416"/>
    <lineage>
        <taxon>Bacteria</taxon>
        <taxon>Pseudomonadati</taxon>
        <taxon>Pseudomonadota</taxon>
        <taxon>Alphaproteobacteria</taxon>
        <taxon>Hyphomicrobiales</taxon>
        <taxon>Boseaceae</taxon>
        <taxon>Bosea</taxon>
    </lineage>
</organism>
<dbReference type="InterPro" id="IPR057326">
    <property type="entry name" value="KR_dom"/>
</dbReference>
<dbReference type="InterPro" id="IPR036291">
    <property type="entry name" value="NAD(P)-bd_dom_sf"/>
</dbReference>